<proteinExistence type="inferred from homology"/>
<feature type="chain" id="PRO_5040996544" evidence="2">
    <location>
        <begin position="24"/>
        <end position="320"/>
    </location>
</feature>
<reference evidence="3" key="1">
    <citation type="submission" date="2020-01" db="EMBL/GenBank/DDBJ databases">
        <authorList>
            <person name="Rat A."/>
        </authorList>
    </citation>
    <scope>NUCLEOTIDE SEQUENCE</scope>
    <source>
        <strain evidence="3">LMG 31228</strain>
    </source>
</reference>
<accession>A0A9X9X6C6</accession>
<dbReference type="Gene3D" id="3.40.190.150">
    <property type="entry name" value="Bordetella uptake gene, domain 1"/>
    <property type="match status" value="1"/>
</dbReference>
<comment type="similarity">
    <text evidence="1">Belongs to the UPF0065 (bug) family.</text>
</comment>
<dbReference type="RefSeq" id="WP_211844602.1">
    <property type="nucleotide sequence ID" value="NZ_JAAEDL010000001.1"/>
</dbReference>
<evidence type="ECO:0000313" key="4">
    <source>
        <dbReference type="Proteomes" id="UP001138709"/>
    </source>
</evidence>
<feature type="signal peptide" evidence="2">
    <location>
        <begin position="1"/>
        <end position="23"/>
    </location>
</feature>
<comment type="caution">
    <text evidence="3">The sequence shown here is derived from an EMBL/GenBank/DDBJ whole genome shotgun (WGS) entry which is preliminary data.</text>
</comment>
<keyword evidence="2" id="KW-0732">Signal</keyword>
<dbReference type="InterPro" id="IPR006311">
    <property type="entry name" value="TAT_signal"/>
</dbReference>
<sequence>MPQLNRRALLGAGAMMLAAPAVAQTWPDRPIRLVVAFPAGSVTDTLMRHLAEPLGRELGQPVIVDNRPGGSGVVGTESAARSPADGHTWVVLSVTNGALNTYTIRRLPYDPIRDFAPIGFVAETAYILVVPASSPARDLRGFIEHARASRTPLTFSHGNSSALIASATLARLAGVDMMPIPYRGGPEALTDVIAGRIDSTFTDFAAGMPQVREGKVRALAVTLPQRFSLAPEIPTVASVLPEFTFDVWFGMGVPAGTPAPVVARANAALNKVLADPELKERLARLGYAPRGSTPQEFQDFLRNQITVLSARAREAGLEQQ</sequence>
<dbReference type="Gene3D" id="3.40.190.10">
    <property type="entry name" value="Periplasmic binding protein-like II"/>
    <property type="match status" value="1"/>
</dbReference>
<dbReference type="Pfam" id="PF03401">
    <property type="entry name" value="TctC"/>
    <property type="match status" value="1"/>
</dbReference>
<dbReference type="CDD" id="cd07012">
    <property type="entry name" value="PBP2_Bug_TTT"/>
    <property type="match status" value="1"/>
</dbReference>
<dbReference type="PIRSF" id="PIRSF017082">
    <property type="entry name" value="YflP"/>
    <property type="match status" value="1"/>
</dbReference>
<reference evidence="3" key="2">
    <citation type="journal article" date="2021" name="Syst. Appl. Microbiol.">
        <title>Roseomonas hellenica sp. nov., isolated from roots of wild-growing Alkanna tinctoria.</title>
        <authorList>
            <person name="Rat A."/>
            <person name="Naranjo H.D."/>
            <person name="Lebbe L."/>
            <person name="Cnockaert M."/>
            <person name="Krigas N."/>
            <person name="Grigoriadou K."/>
            <person name="Maloupa E."/>
            <person name="Willems A."/>
        </authorList>
    </citation>
    <scope>NUCLEOTIDE SEQUENCE</scope>
    <source>
        <strain evidence="3">LMG 31228</strain>
    </source>
</reference>
<dbReference type="Proteomes" id="UP001138709">
    <property type="component" value="Unassembled WGS sequence"/>
</dbReference>
<gene>
    <name evidence="3" type="ORF">GXW74_02090</name>
</gene>
<name>A0A9X9X6C6_9PROT</name>
<evidence type="ECO:0000313" key="3">
    <source>
        <dbReference type="EMBL" id="MBR0679262.1"/>
    </source>
</evidence>
<dbReference type="PROSITE" id="PS51318">
    <property type="entry name" value="TAT"/>
    <property type="match status" value="1"/>
</dbReference>
<dbReference type="PANTHER" id="PTHR42928:SF5">
    <property type="entry name" value="BLR1237 PROTEIN"/>
    <property type="match status" value="1"/>
</dbReference>
<dbReference type="InterPro" id="IPR042100">
    <property type="entry name" value="Bug_dom1"/>
</dbReference>
<dbReference type="InterPro" id="IPR005064">
    <property type="entry name" value="BUG"/>
</dbReference>
<dbReference type="SUPFAM" id="SSF53850">
    <property type="entry name" value="Periplasmic binding protein-like II"/>
    <property type="match status" value="1"/>
</dbReference>
<evidence type="ECO:0000256" key="1">
    <source>
        <dbReference type="ARBA" id="ARBA00006987"/>
    </source>
</evidence>
<dbReference type="AlphaFoldDB" id="A0A9X9X6C6"/>
<keyword evidence="4" id="KW-1185">Reference proteome</keyword>
<protein>
    <submittedName>
        <fullName evidence="3">Tripartite tricarboxylate transporter substrate binding protein</fullName>
    </submittedName>
</protein>
<organism evidence="3 4">
    <name type="scientific">Neoroseomonas eburnea</name>
    <dbReference type="NCBI Taxonomy" id="1346889"/>
    <lineage>
        <taxon>Bacteria</taxon>
        <taxon>Pseudomonadati</taxon>
        <taxon>Pseudomonadota</taxon>
        <taxon>Alphaproteobacteria</taxon>
        <taxon>Acetobacterales</taxon>
        <taxon>Acetobacteraceae</taxon>
        <taxon>Neoroseomonas</taxon>
    </lineage>
</organism>
<dbReference type="PANTHER" id="PTHR42928">
    <property type="entry name" value="TRICARBOXYLATE-BINDING PROTEIN"/>
    <property type="match status" value="1"/>
</dbReference>
<dbReference type="EMBL" id="JAAEDL010000001">
    <property type="protein sequence ID" value="MBR0679262.1"/>
    <property type="molecule type" value="Genomic_DNA"/>
</dbReference>
<evidence type="ECO:0000256" key="2">
    <source>
        <dbReference type="SAM" id="SignalP"/>
    </source>
</evidence>